<accession>A0A8R1IKE8</accession>
<name>A0A8R1IKE8_CAEJA</name>
<evidence type="ECO:0000313" key="1">
    <source>
        <dbReference type="EnsemblMetazoa" id="CJA38035.1"/>
    </source>
</evidence>
<dbReference type="Proteomes" id="UP000005237">
    <property type="component" value="Unassembled WGS sequence"/>
</dbReference>
<keyword evidence="2" id="KW-1185">Reference proteome</keyword>
<reference evidence="1" key="2">
    <citation type="submission" date="2022-06" db="UniProtKB">
        <authorList>
            <consortium name="EnsemblMetazoa"/>
        </authorList>
    </citation>
    <scope>IDENTIFICATION</scope>
    <source>
        <strain evidence="1">DF5081</strain>
    </source>
</reference>
<reference evidence="2" key="1">
    <citation type="submission" date="2010-08" db="EMBL/GenBank/DDBJ databases">
        <authorList>
            <consortium name="Caenorhabditis japonica Sequencing Consortium"/>
            <person name="Wilson R.K."/>
        </authorList>
    </citation>
    <scope>NUCLEOTIDE SEQUENCE [LARGE SCALE GENOMIC DNA]</scope>
    <source>
        <strain evidence="2">DF5081</strain>
    </source>
</reference>
<proteinExistence type="predicted"/>
<dbReference type="EnsemblMetazoa" id="CJA38035.1">
    <property type="protein sequence ID" value="CJA38035.1"/>
    <property type="gene ID" value="WBGene00213882"/>
</dbReference>
<sequence>MSIYSSICEKWPLTNDMIQC</sequence>
<protein>
    <submittedName>
        <fullName evidence="1">Uncharacterized protein</fullName>
    </submittedName>
</protein>
<organism evidence="1 2">
    <name type="scientific">Caenorhabditis japonica</name>
    <dbReference type="NCBI Taxonomy" id="281687"/>
    <lineage>
        <taxon>Eukaryota</taxon>
        <taxon>Metazoa</taxon>
        <taxon>Ecdysozoa</taxon>
        <taxon>Nematoda</taxon>
        <taxon>Chromadorea</taxon>
        <taxon>Rhabditida</taxon>
        <taxon>Rhabditina</taxon>
        <taxon>Rhabditomorpha</taxon>
        <taxon>Rhabditoidea</taxon>
        <taxon>Rhabditidae</taxon>
        <taxon>Peloderinae</taxon>
        <taxon>Caenorhabditis</taxon>
    </lineage>
</organism>
<evidence type="ECO:0000313" key="2">
    <source>
        <dbReference type="Proteomes" id="UP000005237"/>
    </source>
</evidence>
<dbReference type="AlphaFoldDB" id="A0A8R1IKE8"/>